<accession>A0ACC0CAC1</accession>
<organism evidence="1 2">
    <name type="scientific">Catharanthus roseus</name>
    <name type="common">Madagascar periwinkle</name>
    <name type="synonym">Vinca rosea</name>
    <dbReference type="NCBI Taxonomy" id="4058"/>
    <lineage>
        <taxon>Eukaryota</taxon>
        <taxon>Viridiplantae</taxon>
        <taxon>Streptophyta</taxon>
        <taxon>Embryophyta</taxon>
        <taxon>Tracheophyta</taxon>
        <taxon>Spermatophyta</taxon>
        <taxon>Magnoliopsida</taxon>
        <taxon>eudicotyledons</taxon>
        <taxon>Gunneridae</taxon>
        <taxon>Pentapetalae</taxon>
        <taxon>asterids</taxon>
        <taxon>lamiids</taxon>
        <taxon>Gentianales</taxon>
        <taxon>Apocynaceae</taxon>
        <taxon>Rauvolfioideae</taxon>
        <taxon>Vinceae</taxon>
        <taxon>Catharanthinae</taxon>
        <taxon>Catharanthus</taxon>
    </lineage>
</organism>
<evidence type="ECO:0000313" key="1">
    <source>
        <dbReference type="EMBL" id="KAI5681718.1"/>
    </source>
</evidence>
<comment type="caution">
    <text evidence="1">The sequence shown here is derived from an EMBL/GenBank/DDBJ whole genome shotgun (WGS) entry which is preliminary data.</text>
</comment>
<dbReference type="Proteomes" id="UP001060085">
    <property type="component" value="Linkage Group LG01"/>
</dbReference>
<name>A0ACC0CAC1_CATRO</name>
<protein>
    <submittedName>
        <fullName evidence="1">Uncharacterized protein</fullName>
    </submittedName>
</protein>
<proteinExistence type="predicted"/>
<keyword evidence="2" id="KW-1185">Reference proteome</keyword>
<dbReference type="EMBL" id="CM044701">
    <property type="protein sequence ID" value="KAI5681718.1"/>
    <property type="molecule type" value="Genomic_DNA"/>
</dbReference>
<reference evidence="2" key="1">
    <citation type="journal article" date="2023" name="Nat. Plants">
        <title>Single-cell RNA sequencing provides a high-resolution roadmap for understanding the multicellular compartmentation of specialized metabolism.</title>
        <authorList>
            <person name="Sun S."/>
            <person name="Shen X."/>
            <person name="Li Y."/>
            <person name="Li Y."/>
            <person name="Wang S."/>
            <person name="Li R."/>
            <person name="Zhang H."/>
            <person name="Shen G."/>
            <person name="Guo B."/>
            <person name="Wei J."/>
            <person name="Xu J."/>
            <person name="St-Pierre B."/>
            <person name="Chen S."/>
            <person name="Sun C."/>
        </authorList>
    </citation>
    <scope>NUCLEOTIDE SEQUENCE [LARGE SCALE GENOMIC DNA]</scope>
</reference>
<evidence type="ECO:0000313" key="2">
    <source>
        <dbReference type="Proteomes" id="UP001060085"/>
    </source>
</evidence>
<gene>
    <name evidence="1" type="ORF">M9H77_02946</name>
</gene>
<sequence length="109" mass="11622">MNGARRRTRRGGRRHNRTDYRGMVARSPVRSSAGVAGEDGQGLRIVGPLYPIASPEGTVGRYTIQRVLGEANAERLHIETGSPIPTDEHKAASGCHVYGFGSRPAAIGA</sequence>